<reference evidence="11" key="1">
    <citation type="submission" date="2020-11" db="EMBL/GenBank/DDBJ databases">
        <authorList>
            <person name="Whitehead M."/>
        </authorList>
    </citation>
    <scope>NUCLEOTIDE SEQUENCE</scope>
    <source>
        <strain evidence="11">EGII</strain>
    </source>
</reference>
<comment type="subcellular location">
    <subcellularLocation>
        <location evidence="1">Secreted</location>
    </subcellularLocation>
</comment>
<keyword evidence="9" id="KW-0732">Signal</keyword>
<evidence type="ECO:0000256" key="7">
    <source>
        <dbReference type="ARBA" id="ARBA00023180"/>
    </source>
</evidence>
<gene>
    <name evidence="11" type="ORF">CCAP1982_LOCUS22776</name>
</gene>
<dbReference type="Gene3D" id="3.40.50.1820">
    <property type="entry name" value="alpha/beta hydrolase"/>
    <property type="match status" value="1"/>
</dbReference>
<dbReference type="AlphaFoldDB" id="A0A811VEP4"/>
<dbReference type="PANTHER" id="PTHR43142:SF1">
    <property type="entry name" value="CARBOXYLIC ESTER HYDROLASE"/>
    <property type="match status" value="1"/>
</dbReference>
<dbReference type="GO" id="GO:0106435">
    <property type="term" value="F:carboxylesterase activity"/>
    <property type="evidence" value="ECO:0007669"/>
    <property type="project" value="UniProtKB-EC"/>
</dbReference>
<evidence type="ECO:0000256" key="1">
    <source>
        <dbReference type="ARBA" id="ARBA00004613"/>
    </source>
</evidence>
<evidence type="ECO:0000259" key="10">
    <source>
        <dbReference type="Pfam" id="PF00135"/>
    </source>
</evidence>
<name>A0A811VEP4_CERCA</name>
<dbReference type="PROSITE" id="PS00941">
    <property type="entry name" value="CARBOXYLESTERASE_B_2"/>
    <property type="match status" value="1"/>
</dbReference>
<keyword evidence="4" id="KW-0964">Secreted</keyword>
<sequence>MQGKALALIFLAYFTNNGLTLVEANLPKVCYNTSTCVLGRFMRGNENCSYEAFLGIPYAKPPIGELRFSNPEEAVLWQGTLPALYAKPDCIQKNYIQQYPTITGSEDCLYLNVYRPKKRTADKLPVLFYIHGGGFFSGSPNPLNLGPEYFMDTSEVIVVVPAYRLGPFGSELGTKMGSTIRFLLGGDADRVTIFGHSAGGTAVNFHLLSAASEDLFHNAFIMSGVATAQFARPLSDPQAQVVQLAKALGLRGADYMDSTDLVKILRGVNARMLLRAVDDLKLWNVHPLATFRPNIELDTWPGAFLTDYQTEFRVSNEPKPLIIGHMPSRGEGLVLALRLASNAKLRKEFNANFMKSLSIILDLSAESDTEEVMSNLVNTYMDGNYEVNAATLNGFLELLGDAYFAHPTYKTIEANLRSNTTSLRGLIKFGYRGRYSYSKLYTGSSKNFGPAHVDDSLFLFKNPVSFPAGYPKTSREAALVKRYVGLLVDFAKTGNAAAFDDMAECTYDAFTQGACEHLWIENGAEPFQTCDVWETDHFDLWDEIIGY</sequence>
<evidence type="ECO:0000256" key="2">
    <source>
        <dbReference type="ARBA" id="ARBA00005964"/>
    </source>
</evidence>
<dbReference type="GO" id="GO:0005576">
    <property type="term" value="C:extracellular region"/>
    <property type="evidence" value="ECO:0007669"/>
    <property type="project" value="UniProtKB-SubCell"/>
</dbReference>
<dbReference type="InterPro" id="IPR029058">
    <property type="entry name" value="AB_hydrolase_fold"/>
</dbReference>
<feature type="domain" description="Carboxylesterase type B" evidence="10">
    <location>
        <begin position="37"/>
        <end position="169"/>
    </location>
</feature>
<dbReference type="PANTHER" id="PTHR43142">
    <property type="entry name" value="CARBOXYLIC ESTER HYDROLASE"/>
    <property type="match status" value="1"/>
</dbReference>
<comment type="caution">
    <text evidence="11">The sequence shown here is derived from an EMBL/GenBank/DDBJ whole genome shotgun (WGS) entry which is preliminary data.</text>
</comment>
<dbReference type="InterPro" id="IPR019819">
    <property type="entry name" value="Carboxylesterase_B_CS"/>
</dbReference>
<keyword evidence="3" id="KW-0719">Serine esterase</keyword>
<organism evidence="11 12">
    <name type="scientific">Ceratitis capitata</name>
    <name type="common">Mediterranean fruit fly</name>
    <name type="synonym">Tephritis capitata</name>
    <dbReference type="NCBI Taxonomy" id="7213"/>
    <lineage>
        <taxon>Eukaryota</taxon>
        <taxon>Metazoa</taxon>
        <taxon>Ecdysozoa</taxon>
        <taxon>Arthropoda</taxon>
        <taxon>Hexapoda</taxon>
        <taxon>Insecta</taxon>
        <taxon>Pterygota</taxon>
        <taxon>Neoptera</taxon>
        <taxon>Endopterygota</taxon>
        <taxon>Diptera</taxon>
        <taxon>Brachycera</taxon>
        <taxon>Muscomorpha</taxon>
        <taxon>Tephritoidea</taxon>
        <taxon>Tephritidae</taxon>
        <taxon>Ceratitis</taxon>
        <taxon>Ceratitis</taxon>
    </lineage>
</organism>
<evidence type="ECO:0000313" key="12">
    <source>
        <dbReference type="Proteomes" id="UP000606786"/>
    </source>
</evidence>
<evidence type="ECO:0000256" key="3">
    <source>
        <dbReference type="ARBA" id="ARBA00022487"/>
    </source>
</evidence>
<dbReference type="EC" id="3.1.1.1" evidence="8"/>
<dbReference type="Pfam" id="PF00135">
    <property type="entry name" value="COesterase"/>
    <property type="match status" value="2"/>
</dbReference>
<evidence type="ECO:0000256" key="6">
    <source>
        <dbReference type="ARBA" id="ARBA00023157"/>
    </source>
</evidence>
<dbReference type="InterPro" id="IPR002018">
    <property type="entry name" value="CarbesteraseB"/>
</dbReference>
<feature type="domain" description="Carboxylesterase type B" evidence="10">
    <location>
        <begin position="184"/>
        <end position="522"/>
    </location>
</feature>
<evidence type="ECO:0000256" key="5">
    <source>
        <dbReference type="ARBA" id="ARBA00022801"/>
    </source>
</evidence>
<dbReference type="Proteomes" id="UP000606786">
    <property type="component" value="Unassembled WGS sequence"/>
</dbReference>
<feature type="signal peptide" evidence="9">
    <location>
        <begin position="1"/>
        <end position="24"/>
    </location>
</feature>
<evidence type="ECO:0000256" key="4">
    <source>
        <dbReference type="ARBA" id="ARBA00022525"/>
    </source>
</evidence>
<accession>A0A811VEP4</accession>
<dbReference type="EMBL" id="CAJHJT010000056">
    <property type="protein sequence ID" value="CAD7014808.1"/>
    <property type="molecule type" value="Genomic_DNA"/>
</dbReference>
<evidence type="ECO:0000256" key="8">
    <source>
        <dbReference type="ARBA" id="ARBA00039155"/>
    </source>
</evidence>
<keyword evidence="5" id="KW-0378">Hydrolase</keyword>
<comment type="similarity">
    <text evidence="2">Belongs to the type-B carboxylesterase/lipase family.</text>
</comment>
<dbReference type="OrthoDB" id="19653at2759"/>
<keyword evidence="6" id="KW-1015">Disulfide bond</keyword>
<evidence type="ECO:0000313" key="11">
    <source>
        <dbReference type="EMBL" id="CAD7014808.1"/>
    </source>
</evidence>
<proteinExistence type="inferred from homology"/>
<protein>
    <recommendedName>
        <fullName evidence="8">carboxylesterase</fullName>
        <ecNumber evidence="8">3.1.1.1</ecNumber>
    </recommendedName>
</protein>
<evidence type="ECO:0000256" key="9">
    <source>
        <dbReference type="SAM" id="SignalP"/>
    </source>
</evidence>
<keyword evidence="7" id="KW-0325">Glycoprotein</keyword>
<dbReference type="SUPFAM" id="SSF53474">
    <property type="entry name" value="alpha/beta-Hydrolases"/>
    <property type="match status" value="1"/>
</dbReference>
<keyword evidence="12" id="KW-1185">Reference proteome</keyword>
<feature type="chain" id="PRO_5032733296" description="carboxylesterase" evidence="9">
    <location>
        <begin position="25"/>
        <end position="547"/>
    </location>
</feature>